<keyword evidence="3" id="KW-1185">Reference proteome</keyword>
<gene>
    <name evidence="2" type="ORF">ES332_A07G037300v1</name>
</gene>
<protein>
    <submittedName>
        <fullName evidence="2">Uncharacterized protein</fullName>
    </submittedName>
</protein>
<evidence type="ECO:0000256" key="1">
    <source>
        <dbReference type="SAM" id="Phobius"/>
    </source>
</evidence>
<keyword evidence="1" id="KW-0472">Membrane</keyword>
<name>A0A5D2PNG8_GOSTO</name>
<organism evidence="2 3">
    <name type="scientific">Gossypium tomentosum</name>
    <name type="common">Hawaiian cotton</name>
    <name type="synonym">Gossypium sandvicense</name>
    <dbReference type="NCBI Taxonomy" id="34277"/>
    <lineage>
        <taxon>Eukaryota</taxon>
        <taxon>Viridiplantae</taxon>
        <taxon>Streptophyta</taxon>
        <taxon>Embryophyta</taxon>
        <taxon>Tracheophyta</taxon>
        <taxon>Spermatophyta</taxon>
        <taxon>Magnoliopsida</taxon>
        <taxon>eudicotyledons</taxon>
        <taxon>Gunneridae</taxon>
        <taxon>Pentapetalae</taxon>
        <taxon>rosids</taxon>
        <taxon>malvids</taxon>
        <taxon>Malvales</taxon>
        <taxon>Malvaceae</taxon>
        <taxon>Malvoideae</taxon>
        <taxon>Gossypium</taxon>
    </lineage>
</organism>
<accession>A0A5D2PNG8</accession>
<evidence type="ECO:0000313" key="2">
    <source>
        <dbReference type="EMBL" id="TYI17619.1"/>
    </source>
</evidence>
<dbReference type="AlphaFoldDB" id="A0A5D2PNG8"/>
<feature type="transmembrane region" description="Helical" evidence="1">
    <location>
        <begin position="73"/>
        <end position="90"/>
    </location>
</feature>
<keyword evidence="1" id="KW-1133">Transmembrane helix</keyword>
<proteinExistence type="predicted"/>
<keyword evidence="1" id="KW-0812">Transmembrane</keyword>
<dbReference type="Proteomes" id="UP000322667">
    <property type="component" value="Chromosome A07"/>
</dbReference>
<sequence length="104" mass="11800">MAPKKSKWPKIKLNREMGNLIQSLSTAALQPIASSKKSFISAILIFSDLLWRLFSLGVLAISPSVLFEGGRYLLPPCTFVIIFVMLLLQVRRHNHFLIFEQTVN</sequence>
<reference evidence="2 3" key="1">
    <citation type="submission" date="2019-07" db="EMBL/GenBank/DDBJ databases">
        <title>WGS assembly of Gossypium tomentosum.</title>
        <authorList>
            <person name="Chen Z.J."/>
            <person name="Sreedasyam A."/>
            <person name="Ando A."/>
            <person name="Song Q."/>
            <person name="De L."/>
            <person name="Hulse-Kemp A."/>
            <person name="Ding M."/>
            <person name="Ye W."/>
            <person name="Kirkbride R."/>
            <person name="Jenkins J."/>
            <person name="Plott C."/>
            <person name="Lovell J."/>
            <person name="Lin Y.-M."/>
            <person name="Vaughn R."/>
            <person name="Liu B."/>
            <person name="Li W."/>
            <person name="Simpson S."/>
            <person name="Scheffler B."/>
            <person name="Saski C."/>
            <person name="Grover C."/>
            <person name="Hu G."/>
            <person name="Conover J."/>
            <person name="Carlson J."/>
            <person name="Shu S."/>
            <person name="Boston L."/>
            <person name="Williams M."/>
            <person name="Peterson D."/>
            <person name="Mcgee K."/>
            <person name="Jones D."/>
            <person name="Wendel J."/>
            <person name="Stelly D."/>
            <person name="Grimwood J."/>
            <person name="Schmutz J."/>
        </authorList>
    </citation>
    <scope>NUCLEOTIDE SEQUENCE [LARGE SCALE GENOMIC DNA]</scope>
    <source>
        <strain evidence="2">7179.01</strain>
    </source>
</reference>
<evidence type="ECO:0000313" key="3">
    <source>
        <dbReference type="Proteomes" id="UP000322667"/>
    </source>
</evidence>
<feature type="transmembrane region" description="Helical" evidence="1">
    <location>
        <begin position="39"/>
        <end position="61"/>
    </location>
</feature>
<dbReference type="EMBL" id="CM017616">
    <property type="protein sequence ID" value="TYI17619.1"/>
    <property type="molecule type" value="Genomic_DNA"/>
</dbReference>